<dbReference type="InterPro" id="IPR036188">
    <property type="entry name" value="FAD/NAD-bd_sf"/>
</dbReference>
<dbReference type="GO" id="GO:0016491">
    <property type="term" value="F:oxidoreductase activity"/>
    <property type="evidence" value="ECO:0007669"/>
    <property type="project" value="InterPro"/>
</dbReference>
<dbReference type="PRINTS" id="PR00419">
    <property type="entry name" value="ADXRDTASE"/>
</dbReference>
<dbReference type="STRING" id="1802517.A2892_01055"/>
<name>A0A1F8B9C1_9BACT</name>
<accession>A0A1F8B9C1</accession>
<organism evidence="2 3">
    <name type="scientific">Candidatus Woesebacteria bacterium RIFCSPLOWO2_01_FULL_39_10b</name>
    <dbReference type="NCBI Taxonomy" id="1802517"/>
    <lineage>
        <taxon>Bacteria</taxon>
        <taxon>Candidatus Woeseibacteriota</taxon>
    </lineage>
</organism>
<dbReference type="NCBIfam" id="NF005560">
    <property type="entry name" value="PRK07233.1"/>
    <property type="match status" value="1"/>
</dbReference>
<sequence>MKVGIIGAGFVGLAAGYRLAKAGFNVNIFESEGTPGGLAQGFKEPEWKWSLEKHYHHLFKSDRHISNLAEEVGQEIDFRKVKTSTFIKGNSYQLDSLLTLLSFPKLTITDRLRTGLILAYLRFTSDWKSLEKISSKEFLIKFMGKKSWEILWKPLFEKKFDCYADQIPASWFWARLKVRSRQLGYPESGFLSFAKHLDRLIHYNKGRIFYKTRIESIKKVKDKLILGSSKESYEFDAVICTLCSQLFIRIAKDLPSNYIKSLMALEGIGAVTLLVSLNRKYLTDDTYWLNVSEAHFPFLAIVEHTNFIDKVNYNDEHLVYIGNYLPYGHRYFSKDAVEIFREFFPYLKTINPKFDKSWVNKLYLFKTPFAQPVVTLNYSQNLPTFKTPVKGLYLCNIQQVYPWDRGTNYAVELGENVTDLVLKS</sequence>
<feature type="domain" description="Amine oxidase" evidence="1">
    <location>
        <begin position="12"/>
        <end position="394"/>
    </location>
</feature>
<evidence type="ECO:0000313" key="3">
    <source>
        <dbReference type="Proteomes" id="UP000176404"/>
    </source>
</evidence>
<proteinExistence type="predicted"/>
<dbReference type="InterPro" id="IPR002937">
    <property type="entry name" value="Amino_oxidase"/>
</dbReference>
<reference evidence="2 3" key="1">
    <citation type="journal article" date="2016" name="Nat. Commun.">
        <title>Thousands of microbial genomes shed light on interconnected biogeochemical processes in an aquifer system.</title>
        <authorList>
            <person name="Anantharaman K."/>
            <person name="Brown C.T."/>
            <person name="Hug L.A."/>
            <person name="Sharon I."/>
            <person name="Castelle C.J."/>
            <person name="Probst A.J."/>
            <person name="Thomas B.C."/>
            <person name="Singh A."/>
            <person name="Wilkins M.J."/>
            <person name="Karaoz U."/>
            <person name="Brodie E.L."/>
            <person name="Williams K.H."/>
            <person name="Hubbard S.S."/>
            <person name="Banfield J.F."/>
        </authorList>
    </citation>
    <scope>NUCLEOTIDE SEQUENCE [LARGE SCALE GENOMIC DNA]</scope>
</reference>
<gene>
    <name evidence="2" type="ORF">A2892_01055</name>
</gene>
<dbReference type="EMBL" id="MGHD01000003">
    <property type="protein sequence ID" value="OGM60617.1"/>
    <property type="molecule type" value="Genomic_DNA"/>
</dbReference>
<evidence type="ECO:0000259" key="1">
    <source>
        <dbReference type="Pfam" id="PF01593"/>
    </source>
</evidence>
<comment type="caution">
    <text evidence="2">The sequence shown here is derived from an EMBL/GenBank/DDBJ whole genome shotgun (WGS) entry which is preliminary data.</text>
</comment>
<dbReference type="PANTHER" id="PTHR42923">
    <property type="entry name" value="PROTOPORPHYRINOGEN OXIDASE"/>
    <property type="match status" value="1"/>
</dbReference>
<protein>
    <recommendedName>
        <fullName evidence="1">Amine oxidase domain-containing protein</fullName>
    </recommendedName>
</protein>
<dbReference type="SUPFAM" id="SSF51905">
    <property type="entry name" value="FAD/NAD(P)-binding domain"/>
    <property type="match status" value="1"/>
</dbReference>
<evidence type="ECO:0000313" key="2">
    <source>
        <dbReference type="EMBL" id="OGM60617.1"/>
    </source>
</evidence>
<dbReference type="Proteomes" id="UP000176404">
    <property type="component" value="Unassembled WGS sequence"/>
</dbReference>
<dbReference type="InterPro" id="IPR050464">
    <property type="entry name" value="Zeta_carotene_desat/Oxidored"/>
</dbReference>
<dbReference type="AlphaFoldDB" id="A0A1F8B9C1"/>
<dbReference type="PANTHER" id="PTHR42923:SF46">
    <property type="entry name" value="AMINE OXIDASE"/>
    <property type="match status" value="1"/>
</dbReference>
<dbReference type="Gene3D" id="3.50.50.60">
    <property type="entry name" value="FAD/NAD(P)-binding domain"/>
    <property type="match status" value="1"/>
</dbReference>
<dbReference type="Pfam" id="PF01593">
    <property type="entry name" value="Amino_oxidase"/>
    <property type="match status" value="1"/>
</dbReference>